<evidence type="ECO:0000256" key="1">
    <source>
        <dbReference type="ARBA" id="ARBA00023172"/>
    </source>
</evidence>
<dbReference type="InterPro" id="IPR011010">
    <property type="entry name" value="DNA_brk_join_enz"/>
</dbReference>
<protein>
    <submittedName>
        <fullName evidence="3">Phage integrase family protein</fullName>
    </submittedName>
</protein>
<dbReference type="Pfam" id="PF00589">
    <property type="entry name" value="Phage_integrase"/>
    <property type="match status" value="1"/>
</dbReference>
<feature type="domain" description="Tyr recombinase" evidence="2">
    <location>
        <begin position="27"/>
        <end position="202"/>
    </location>
</feature>
<keyword evidence="4" id="KW-1185">Reference proteome</keyword>
<dbReference type="InterPro" id="IPR013762">
    <property type="entry name" value="Integrase-like_cat_sf"/>
</dbReference>
<gene>
    <name evidence="3" type="ORF">SAMN04244570_0722</name>
</gene>
<reference evidence="4" key="1">
    <citation type="submission" date="2017-02" db="EMBL/GenBank/DDBJ databases">
        <authorList>
            <person name="Varghese N."/>
            <person name="Submissions S."/>
        </authorList>
    </citation>
    <scope>NUCLEOTIDE SEQUENCE [LARGE SCALE GENOMIC DNA]</scope>
    <source>
        <strain evidence="4">DSM 23966</strain>
    </source>
</reference>
<dbReference type="PANTHER" id="PTHR30349:SF82">
    <property type="entry name" value="INTEGRASE_RECOMBINASE YOEC-RELATED"/>
    <property type="match status" value="1"/>
</dbReference>
<dbReference type="Gene3D" id="1.10.443.10">
    <property type="entry name" value="Intergrase catalytic core"/>
    <property type="match status" value="1"/>
</dbReference>
<sequence length="207" mass="23275">MTYDIVSSIAKAYIGKGAELMTNQMQNVQPIRTTEDIAKFIDAIITASPKTADRNVLLFKLGVSTGLRIGDLVKLRIEDVRGRASVLVMEGKTKKAREVYLDDIMPEIADYLADKPAEGYLFASAKGGHITPTQAYRALDKAADMLDWDFIGTHTLRKTFGYFYYKKTKDLVTLSEILNHSSQQITRRYIGIRDEDIRESVRGLGLF</sequence>
<evidence type="ECO:0000313" key="3">
    <source>
        <dbReference type="EMBL" id="SKA88669.1"/>
    </source>
</evidence>
<dbReference type="SUPFAM" id="SSF56349">
    <property type="entry name" value="DNA breaking-rejoining enzymes"/>
    <property type="match status" value="1"/>
</dbReference>
<accession>A0A1T4XGQ8</accession>
<proteinExistence type="predicted"/>
<dbReference type="InterPro" id="IPR002104">
    <property type="entry name" value="Integrase_catalytic"/>
</dbReference>
<dbReference type="PROSITE" id="PS51898">
    <property type="entry name" value="TYR_RECOMBINASE"/>
    <property type="match status" value="1"/>
</dbReference>
<dbReference type="GO" id="GO:0015074">
    <property type="term" value="P:DNA integration"/>
    <property type="evidence" value="ECO:0007669"/>
    <property type="project" value="InterPro"/>
</dbReference>
<dbReference type="PANTHER" id="PTHR30349">
    <property type="entry name" value="PHAGE INTEGRASE-RELATED"/>
    <property type="match status" value="1"/>
</dbReference>
<evidence type="ECO:0000259" key="2">
    <source>
        <dbReference type="PROSITE" id="PS51898"/>
    </source>
</evidence>
<dbReference type="AlphaFoldDB" id="A0A1T4XGQ8"/>
<dbReference type="EMBL" id="FUYJ01000001">
    <property type="protein sequence ID" value="SKA88669.1"/>
    <property type="molecule type" value="Genomic_DNA"/>
</dbReference>
<name>A0A1T4XGQ8_9BACL</name>
<dbReference type="InterPro" id="IPR050090">
    <property type="entry name" value="Tyrosine_recombinase_XerCD"/>
</dbReference>
<evidence type="ECO:0000313" key="4">
    <source>
        <dbReference type="Proteomes" id="UP000190042"/>
    </source>
</evidence>
<dbReference type="GO" id="GO:0006310">
    <property type="term" value="P:DNA recombination"/>
    <property type="evidence" value="ECO:0007669"/>
    <property type="project" value="UniProtKB-KW"/>
</dbReference>
<organism evidence="3 4">
    <name type="scientific">Sporosarcina newyorkensis</name>
    <dbReference type="NCBI Taxonomy" id="759851"/>
    <lineage>
        <taxon>Bacteria</taxon>
        <taxon>Bacillati</taxon>
        <taxon>Bacillota</taxon>
        <taxon>Bacilli</taxon>
        <taxon>Bacillales</taxon>
        <taxon>Caryophanaceae</taxon>
        <taxon>Sporosarcina</taxon>
    </lineage>
</organism>
<dbReference type="GO" id="GO:0003677">
    <property type="term" value="F:DNA binding"/>
    <property type="evidence" value="ECO:0007669"/>
    <property type="project" value="InterPro"/>
</dbReference>
<keyword evidence="1" id="KW-0233">DNA recombination</keyword>
<dbReference type="Proteomes" id="UP000190042">
    <property type="component" value="Unassembled WGS sequence"/>
</dbReference>